<name>A0ABS6KJC1_9MYCO</name>
<feature type="transmembrane region" description="Helical" evidence="3">
    <location>
        <begin position="32"/>
        <end position="54"/>
    </location>
</feature>
<evidence type="ECO:0000313" key="5">
    <source>
        <dbReference type="Proteomes" id="UP000812982"/>
    </source>
</evidence>
<dbReference type="Pfam" id="PF00756">
    <property type="entry name" value="Esterase"/>
    <property type="match status" value="1"/>
</dbReference>
<keyword evidence="3" id="KW-0812">Transmembrane</keyword>
<dbReference type="PANTHER" id="PTHR48098">
    <property type="entry name" value="ENTEROCHELIN ESTERASE-RELATED"/>
    <property type="match status" value="1"/>
</dbReference>
<comment type="caution">
    <text evidence="4">The sequence shown here is derived from an EMBL/GenBank/DDBJ whole genome shotgun (WGS) entry which is preliminary data.</text>
</comment>
<evidence type="ECO:0000256" key="3">
    <source>
        <dbReference type="SAM" id="Phobius"/>
    </source>
</evidence>
<evidence type="ECO:0000256" key="2">
    <source>
        <dbReference type="ARBA" id="ARBA00022525"/>
    </source>
</evidence>
<dbReference type="RefSeq" id="WP_217155705.1">
    <property type="nucleotide sequence ID" value="NZ_VOMB01000010.1"/>
</dbReference>
<protein>
    <submittedName>
        <fullName evidence="4">Esterase family protein</fullName>
    </submittedName>
</protein>
<feature type="transmembrane region" description="Helical" evidence="3">
    <location>
        <begin position="6"/>
        <end position="25"/>
    </location>
</feature>
<comment type="subcellular location">
    <subcellularLocation>
        <location evidence="1">Secreted</location>
    </subcellularLocation>
</comment>
<sequence>MSLTSGWVPITFEILALAALIFAVGRQPRPTLLRWVTIALLAGVLFAVVVRVSVKYQGWSERAASVGTVIWVVITGFAAAIMILAWRGGCWRRRILSMVAVLLAVVCAFAQLNIATGYFPTVQALWQRVTGSEPPQWIDEPALAAMRANGEQPTRGTIVWVDIPRDASGFGHRRELVYLPPAWFRSDPPPQLPAVMAIGAEFSHPSDWPESGGALESLDEFAAFHHGYAPVVVFPDATGAFNNDTECVNGPRGNAADHLTKDVRPYVVSHFGVSADPANWGLAGWSSGGTCALMLAVRNPELFSAFVALDGQLGPNSGTRDQTIARLFGGDAAAWAAFDPKTLIEKHGRYDNMSAWLGVSEKTPTVHRAASDVPVDPNAIAGWDQYSEEHAANANKLCLLLSAHNAECAVVSYPGSHTFPAAGVGFADALPWLAGRLGTPHSEQVPLPR</sequence>
<evidence type="ECO:0000256" key="1">
    <source>
        <dbReference type="ARBA" id="ARBA00004613"/>
    </source>
</evidence>
<gene>
    <name evidence="4" type="ORF">FR943_07500</name>
</gene>
<reference evidence="4 5" key="1">
    <citation type="journal article" date="2021" name="Sci. Rep.">
        <title>Phenotypic and genomic hallmarks of a novel, potentially pathogenic rapidly growing Mycobacterium species related to the Mycobacterium fortuitum complex.</title>
        <authorList>
            <person name="Gharbi R."/>
            <person name="Khanna V."/>
            <person name="Frigui W."/>
            <person name="Mhenni B."/>
            <person name="Brosch R."/>
            <person name="Mardassi H."/>
        </authorList>
    </citation>
    <scope>NUCLEOTIDE SEQUENCE [LARGE SCALE GENOMIC DNA]</scope>
    <source>
        <strain evidence="4 5">TNTM28</strain>
    </source>
</reference>
<accession>A0ABS6KJC1</accession>
<keyword evidence="3" id="KW-0472">Membrane</keyword>
<evidence type="ECO:0000313" key="4">
    <source>
        <dbReference type="EMBL" id="MBU9763683.1"/>
    </source>
</evidence>
<dbReference type="InterPro" id="IPR000801">
    <property type="entry name" value="Esterase-like"/>
</dbReference>
<keyword evidence="2" id="KW-0964">Secreted</keyword>
<proteinExistence type="predicted"/>
<dbReference type="PANTHER" id="PTHR48098:SF1">
    <property type="entry name" value="DIACYLGLYCEROL ACYLTRANSFERASE_MYCOLYLTRANSFERASE AG85A"/>
    <property type="match status" value="1"/>
</dbReference>
<feature type="transmembrane region" description="Helical" evidence="3">
    <location>
        <begin position="66"/>
        <end position="86"/>
    </location>
</feature>
<feature type="transmembrane region" description="Helical" evidence="3">
    <location>
        <begin position="98"/>
        <end position="119"/>
    </location>
</feature>
<dbReference type="InterPro" id="IPR050583">
    <property type="entry name" value="Mycobacterial_A85_antigen"/>
</dbReference>
<dbReference type="Proteomes" id="UP000812982">
    <property type="component" value="Unassembled WGS sequence"/>
</dbReference>
<dbReference type="EMBL" id="VOMB01000010">
    <property type="protein sequence ID" value="MBU9763683.1"/>
    <property type="molecule type" value="Genomic_DNA"/>
</dbReference>
<organism evidence="4 5">
    <name type="scientific">[Mycobacterium] fortunisiensis</name>
    <dbReference type="NCBI Taxonomy" id="2600579"/>
    <lineage>
        <taxon>Bacteria</taxon>
        <taxon>Bacillati</taxon>
        <taxon>Actinomycetota</taxon>
        <taxon>Actinomycetes</taxon>
        <taxon>Mycobacteriales</taxon>
        <taxon>Mycobacteriaceae</taxon>
        <taxon>Mycolicibacterium</taxon>
    </lineage>
</organism>
<keyword evidence="3" id="KW-1133">Transmembrane helix</keyword>
<keyword evidence="5" id="KW-1185">Reference proteome</keyword>